<dbReference type="InterPro" id="IPR013324">
    <property type="entry name" value="RNA_pol_sigma_r3/r4-like"/>
</dbReference>
<dbReference type="InterPro" id="IPR014284">
    <property type="entry name" value="RNA_pol_sigma-70_dom"/>
</dbReference>
<dbReference type="NCBIfam" id="TIGR02937">
    <property type="entry name" value="sigma70-ECF"/>
    <property type="match status" value="1"/>
</dbReference>
<evidence type="ECO:0000313" key="7">
    <source>
        <dbReference type="EMBL" id="MBE1496363.1"/>
    </source>
</evidence>
<accession>A0ABR9HZJ8</accession>
<comment type="caution">
    <text evidence="7">The sequence shown here is derived from an EMBL/GenBank/DDBJ whole genome shotgun (WGS) entry which is preliminary data.</text>
</comment>
<organism evidence="7 8">
    <name type="scientific">Amycolatopsis lexingtonensis</name>
    <dbReference type="NCBI Taxonomy" id="218822"/>
    <lineage>
        <taxon>Bacteria</taxon>
        <taxon>Bacillati</taxon>
        <taxon>Actinomycetota</taxon>
        <taxon>Actinomycetes</taxon>
        <taxon>Pseudonocardiales</taxon>
        <taxon>Pseudonocardiaceae</taxon>
        <taxon>Amycolatopsis</taxon>
    </lineage>
</organism>
<evidence type="ECO:0000259" key="6">
    <source>
        <dbReference type="PROSITE" id="PS00716"/>
    </source>
</evidence>
<dbReference type="Proteomes" id="UP000631670">
    <property type="component" value="Unassembled WGS sequence"/>
</dbReference>
<dbReference type="InterPro" id="IPR036388">
    <property type="entry name" value="WH-like_DNA-bd_sf"/>
</dbReference>
<keyword evidence="4" id="KW-0238">DNA-binding</keyword>
<name>A0ABR9HZJ8_9PSEU</name>
<dbReference type="PRINTS" id="PR00046">
    <property type="entry name" value="SIGMA70FCT"/>
</dbReference>
<dbReference type="InterPro" id="IPR007630">
    <property type="entry name" value="RNA_pol_sigma70_r4"/>
</dbReference>
<dbReference type="SUPFAM" id="SSF88946">
    <property type="entry name" value="Sigma2 domain of RNA polymerase sigma factors"/>
    <property type="match status" value="1"/>
</dbReference>
<dbReference type="Pfam" id="PF00140">
    <property type="entry name" value="Sigma70_r1_2"/>
    <property type="match status" value="1"/>
</dbReference>
<dbReference type="RefSeq" id="WP_225955722.1">
    <property type="nucleotide sequence ID" value="NZ_JADBEG010000001.1"/>
</dbReference>
<evidence type="ECO:0000256" key="1">
    <source>
        <dbReference type="ARBA" id="ARBA00007788"/>
    </source>
</evidence>
<dbReference type="PANTHER" id="PTHR30603">
    <property type="entry name" value="RNA POLYMERASE SIGMA FACTOR RPO"/>
    <property type="match status" value="1"/>
</dbReference>
<dbReference type="Pfam" id="PF04539">
    <property type="entry name" value="Sigma70_r3"/>
    <property type="match status" value="1"/>
</dbReference>
<evidence type="ECO:0000256" key="3">
    <source>
        <dbReference type="ARBA" id="ARBA00023082"/>
    </source>
</evidence>
<dbReference type="Gene3D" id="1.10.10.10">
    <property type="entry name" value="Winged helix-like DNA-binding domain superfamily/Winged helix DNA-binding domain"/>
    <property type="match status" value="2"/>
</dbReference>
<dbReference type="PROSITE" id="PS00716">
    <property type="entry name" value="SIGMA70_2"/>
    <property type="match status" value="1"/>
</dbReference>
<keyword evidence="8" id="KW-1185">Reference proteome</keyword>
<dbReference type="InterPro" id="IPR013325">
    <property type="entry name" value="RNA_pol_sigma_r2"/>
</dbReference>
<protein>
    <submittedName>
        <fullName evidence="7">RNA polymerase primary sigma factor/RNA polymerase nonessential primary-like sigma factor</fullName>
    </submittedName>
</protein>
<dbReference type="InterPro" id="IPR007627">
    <property type="entry name" value="RNA_pol_sigma70_r2"/>
</dbReference>
<proteinExistence type="inferred from homology"/>
<dbReference type="InterPro" id="IPR007624">
    <property type="entry name" value="RNA_pol_sigma70_r3"/>
</dbReference>
<keyword evidence="2" id="KW-0805">Transcription regulation</keyword>
<dbReference type="InterPro" id="IPR050239">
    <property type="entry name" value="Sigma-70_RNA_pol_init_factors"/>
</dbReference>
<dbReference type="Gene3D" id="1.10.601.10">
    <property type="entry name" value="RNA Polymerase Primary Sigma Factor"/>
    <property type="match status" value="2"/>
</dbReference>
<reference evidence="7 8" key="1">
    <citation type="submission" date="2020-10" db="EMBL/GenBank/DDBJ databases">
        <title>Sequencing the genomes of 1000 actinobacteria strains.</title>
        <authorList>
            <person name="Klenk H.-P."/>
        </authorList>
    </citation>
    <scope>NUCLEOTIDE SEQUENCE [LARGE SCALE GENOMIC DNA]</scope>
    <source>
        <strain evidence="7 8">DSM 44653</strain>
    </source>
</reference>
<dbReference type="InterPro" id="IPR009042">
    <property type="entry name" value="RNA_pol_sigma70_r1_2"/>
</dbReference>
<dbReference type="Pfam" id="PF04542">
    <property type="entry name" value="Sigma70_r2"/>
    <property type="match status" value="1"/>
</dbReference>
<dbReference type="PANTHER" id="PTHR30603:SF60">
    <property type="entry name" value="RNA POLYMERASE SIGMA FACTOR RPOD"/>
    <property type="match status" value="1"/>
</dbReference>
<gene>
    <name evidence="7" type="ORF">H4696_003463</name>
</gene>
<sequence>MPVIENEVDKVGRYYAEIGSTPLLTAADEVVLAKRIEAGVYAAELLRRSETGSRELPAAAGDLRAIADDGRRAKDHMIRANLRLAAAAKRFRHPDLPLPDAIQEGNLGLIHAVEKFDYTKGYKFSTYAMWWIRQAMQRSARLTARTIRVPVHAAEQLAKLDRLSGELWVRLQREPTDGELAEAAGMTTERVVELRTVARATASLDAPVDDDGKAVLGDLVAQSSAAPAAENEPDSARAHELLERLRPLERLVITMRYGLHDGRPHTLQETADRLGLPRERVRRLEQRALARLREPDEHPRALAPTG</sequence>
<evidence type="ECO:0000256" key="5">
    <source>
        <dbReference type="ARBA" id="ARBA00023163"/>
    </source>
</evidence>
<keyword evidence="5" id="KW-0804">Transcription</keyword>
<dbReference type="InterPro" id="IPR000943">
    <property type="entry name" value="RNA_pol_sigma70"/>
</dbReference>
<evidence type="ECO:0000256" key="2">
    <source>
        <dbReference type="ARBA" id="ARBA00023015"/>
    </source>
</evidence>
<feature type="domain" description="RNA polymerase sigma-70" evidence="6">
    <location>
        <begin position="266"/>
        <end position="292"/>
    </location>
</feature>
<dbReference type="SUPFAM" id="SSF88659">
    <property type="entry name" value="Sigma3 and sigma4 domains of RNA polymerase sigma factors"/>
    <property type="match status" value="2"/>
</dbReference>
<dbReference type="CDD" id="cd06171">
    <property type="entry name" value="Sigma70_r4"/>
    <property type="match status" value="1"/>
</dbReference>
<comment type="similarity">
    <text evidence="1">Belongs to the sigma-70 factor family.</text>
</comment>
<dbReference type="EMBL" id="JADBEG010000001">
    <property type="protein sequence ID" value="MBE1496363.1"/>
    <property type="molecule type" value="Genomic_DNA"/>
</dbReference>
<keyword evidence="3" id="KW-0731">Sigma factor</keyword>
<evidence type="ECO:0000313" key="8">
    <source>
        <dbReference type="Proteomes" id="UP000631670"/>
    </source>
</evidence>
<evidence type="ECO:0000256" key="4">
    <source>
        <dbReference type="ARBA" id="ARBA00023125"/>
    </source>
</evidence>
<dbReference type="Pfam" id="PF04545">
    <property type="entry name" value="Sigma70_r4"/>
    <property type="match status" value="1"/>
</dbReference>